<reference evidence="1" key="1">
    <citation type="submission" date="2022-12" db="EMBL/GenBank/DDBJ databases">
        <title>Draft genome assemblies for two species of Escallonia (Escalloniales).</title>
        <authorList>
            <person name="Chanderbali A."/>
            <person name="Dervinis C."/>
            <person name="Anghel I."/>
            <person name="Soltis D."/>
            <person name="Soltis P."/>
            <person name="Zapata F."/>
        </authorList>
    </citation>
    <scope>NUCLEOTIDE SEQUENCE</scope>
    <source>
        <strain evidence="1">UCBG92.1500</strain>
        <tissue evidence="1">Leaf</tissue>
    </source>
</reference>
<evidence type="ECO:0000313" key="2">
    <source>
        <dbReference type="Proteomes" id="UP001187471"/>
    </source>
</evidence>
<accession>A0AA88U4J0</accession>
<proteinExistence type="predicted"/>
<comment type="caution">
    <text evidence="1">The sequence shown here is derived from an EMBL/GenBank/DDBJ whole genome shotgun (WGS) entry which is preliminary data.</text>
</comment>
<dbReference type="Proteomes" id="UP001187471">
    <property type="component" value="Unassembled WGS sequence"/>
</dbReference>
<dbReference type="EMBL" id="JAVXUO010002747">
    <property type="protein sequence ID" value="KAK2970200.1"/>
    <property type="molecule type" value="Genomic_DNA"/>
</dbReference>
<organism evidence="1 2">
    <name type="scientific">Escallonia rubra</name>
    <dbReference type="NCBI Taxonomy" id="112253"/>
    <lineage>
        <taxon>Eukaryota</taxon>
        <taxon>Viridiplantae</taxon>
        <taxon>Streptophyta</taxon>
        <taxon>Embryophyta</taxon>
        <taxon>Tracheophyta</taxon>
        <taxon>Spermatophyta</taxon>
        <taxon>Magnoliopsida</taxon>
        <taxon>eudicotyledons</taxon>
        <taxon>Gunneridae</taxon>
        <taxon>Pentapetalae</taxon>
        <taxon>asterids</taxon>
        <taxon>campanulids</taxon>
        <taxon>Escalloniales</taxon>
        <taxon>Escalloniaceae</taxon>
        <taxon>Escallonia</taxon>
    </lineage>
</organism>
<protein>
    <submittedName>
        <fullName evidence="1">Uncharacterized protein</fullName>
    </submittedName>
</protein>
<sequence>MCTKVINSPLEIRTGRLEFSQVEASHCVVCKTEKLIGYRKDHGTEYGHLYERSELAVLIWTVCVSWYFDDPRSDGRFERRMAAPPTRKKQLVRIFDRVSMDPNIAISASFLASFMHGFGGSLSKASGKYVESPSPELSIVFFIKSNVSSEALT</sequence>
<evidence type="ECO:0000313" key="1">
    <source>
        <dbReference type="EMBL" id="KAK2970200.1"/>
    </source>
</evidence>
<name>A0AA88U4J0_9ASTE</name>
<dbReference type="AlphaFoldDB" id="A0AA88U4J0"/>
<keyword evidence="2" id="KW-1185">Reference proteome</keyword>
<gene>
    <name evidence="1" type="ORF">RJ640_019668</name>
</gene>